<keyword evidence="2" id="KW-1185">Reference proteome</keyword>
<dbReference type="PANTHER" id="PTHR21301">
    <property type="entry name" value="REVERSE TRANSCRIPTASE"/>
    <property type="match status" value="1"/>
</dbReference>
<dbReference type="EMBL" id="UYRU01047056">
    <property type="protein sequence ID" value="VDN09438.1"/>
    <property type="molecule type" value="Genomic_DNA"/>
</dbReference>
<organism evidence="1 2">
    <name type="scientific">Dibothriocephalus latus</name>
    <name type="common">Fish tapeworm</name>
    <name type="synonym">Diphyllobothrium latum</name>
    <dbReference type="NCBI Taxonomy" id="60516"/>
    <lineage>
        <taxon>Eukaryota</taxon>
        <taxon>Metazoa</taxon>
        <taxon>Spiralia</taxon>
        <taxon>Lophotrochozoa</taxon>
        <taxon>Platyhelminthes</taxon>
        <taxon>Cestoda</taxon>
        <taxon>Eucestoda</taxon>
        <taxon>Diphyllobothriidea</taxon>
        <taxon>Diphyllobothriidae</taxon>
        <taxon>Dibothriocephalus</taxon>
    </lineage>
</organism>
<accession>A0A3P7LHS6</accession>
<gene>
    <name evidence="1" type="ORF">DILT_LOCUS5269</name>
</gene>
<evidence type="ECO:0000313" key="2">
    <source>
        <dbReference type="Proteomes" id="UP000281553"/>
    </source>
</evidence>
<proteinExistence type="predicted"/>
<reference evidence="1 2" key="1">
    <citation type="submission" date="2018-11" db="EMBL/GenBank/DDBJ databases">
        <authorList>
            <consortium name="Pathogen Informatics"/>
        </authorList>
    </citation>
    <scope>NUCLEOTIDE SEQUENCE [LARGE SCALE GENOMIC DNA]</scope>
</reference>
<evidence type="ECO:0008006" key="3">
    <source>
        <dbReference type="Google" id="ProtNLM"/>
    </source>
</evidence>
<dbReference type="OrthoDB" id="10047121at2759"/>
<sequence>MWIRYSHRPYVFWCKRRKEAYGEARSPLKIAHLMMLFEFCQKAYFIFARKSYEQMKRSLMGSPISGLIAELVLHDLENTGFTQHEPVFWHRYADDTFVMIKTILRNFYNLPNGIFPYIKFTSEEKQQQQLPFPDASVIRTLNYEIDTTIYTEPTNLIQLLSFHSTIRLLINEAVSEGSLNGFRFTVTKLKEHAGRAYMKIRRLYNKAPIWQVAAHTYETSHEFNFAAIKIFTQHRKRDEWRTD</sequence>
<protein>
    <recommendedName>
        <fullName evidence="3">Reverse transcriptase domain-containing protein</fullName>
    </recommendedName>
</protein>
<dbReference type="Proteomes" id="UP000281553">
    <property type="component" value="Unassembled WGS sequence"/>
</dbReference>
<evidence type="ECO:0000313" key="1">
    <source>
        <dbReference type="EMBL" id="VDN09438.1"/>
    </source>
</evidence>
<dbReference type="AlphaFoldDB" id="A0A3P7LHS6"/>
<dbReference type="PANTHER" id="PTHR21301:SF10">
    <property type="entry name" value="REVERSE TRANSCRIPTASE DOMAIN-CONTAINING PROTEIN"/>
    <property type="match status" value="1"/>
</dbReference>
<name>A0A3P7LHS6_DIBLA</name>